<protein>
    <submittedName>
        <fullName evidence="2">Uncharacterized protein</fullName>
    </submittedName>
</protein>
<evidence type="ECO:0000313" key="3">
    <source>
        <dbReference type="Proteomes" id="UP000054007"/>
    </source>
</evidence>
<feature type="compositionally biased region" description="Polar residues" evidence="1">
    <location>
        <begin position="96"/>
        <end position="105"/>
    </location>
</feature>
<dbReference type="Proteomes" id="UP000054007">
    <property type="component" value="Unassembled WGS sequence"/>
</dbReference>
<feature type="compositionally biased region" description="Low complexity" evidence="1">
    <location>
        <begin position="16"/>
        <end position="27"/>
    </location>
</feature>
<dbReference type="EMBL" id="KN880655">
    <property type="protein sequence ID" value="KIY64078.1"/>
    <property type="molecule type" value="Genomic_DNA"/>
</dbReference>
<feature type="region of interest" description="Disordered" evidence="1">
    <location>
        <begin position="138"/>
        <end position="167"/>
    </location>
</feature>
<sequence length="177" mass="19203">MPLVGDDHDETDQVHWRTGSGSSWTSSPTIVYQEPAYSHRKCGQCSAGAVEAENEGGDKEDSEERWPTENPQRVACAMQCALDNCHIAAQPFASDPSCSPLNHRSPSALPRNFSHPSPRLQSPLFVLSGDVVSPAHNRVSNDCFASSTSADPDSPTRTETVTLSSSPPRFIVPLTRR</sequence>
<organism evidence="2 3">
    <name type="scientific">Cylindrobasidium torrendii FP15055 ss-10</name>
    <dbReference type="NCBI Taxonomy" id="1314674"/>
    <lineage>
        <taxon>Eukaryota</taxon>
        <taxon>Fungi</taxon>
        <taxon>Dikarya</taxon>
        <taxon>Basidiomycota</taxon>
        <taxon>Agaricomycotina</taxon>
        <taxon>Agaricomycetes</taxon>
        <taxon>Agaricomycetidae</taxon>
        <taxon>Agaricales</taxon>
        <taxon>Marasmiineae</taxon>
        <taxon>Physalacriaceae</taxon>
        <taxon>Cylindrobasidium</taxon>
    </lineage>
</organism>
<feature type="region of interest" description="Disordered" evidence="1">
    <location>
        <begin position="1"/>
        <end position="28"/>
    </location>
</feature>
<feature type="compositionally biased region" description="Basic and acidic residues" evidence="1">
    <location>
        <begin position="56"/>
        <end position="67"/>
    </location>
</feature>
<dbReference type="AlphaFoldDB" id="A0A0D7B0B9"/>
<name>A0A0D7B0B9_9AGAR</name>
<evidence type="ECO:0000313" key="2">
    <source>
        <dbReference type="EMBL" id="KIY64078.1"/>
    </source>
</evidence>
<feature type="region of interest" description="Disordered" evidence="1">
    <location>
        <begin position="95"/>
        <end position="115"/>
    </location>
</feature>
<reference evidence="2 3" key="1">
    <citation type="journal article" date="2015" name="Fungal Genet. Biol.">
        <title>Evolution of novel wood decay mechanisms in Agaricales revealed by the genome sequences of Fistulina hepatica and Cylindrobasidium torrendii.</title>
        <authorList>
            <person name="Floudas D."/>
            <person name="Held B.W."/>
            <person name="Riley R."/>
            <person name="Nagy L.G."/>
            <person name="Koehler G."/>
            <person name="Ransdell A.S."/>
            <person name="Younus H."/>
            <person name="Chow J."/>
            <person name="Chiniquy J."/>
            <person name="Lipzen A."/>
            <person name="Tritt A."/>
            <person name="Sun H."/>
            <person name="Haridas S."/>
            <person name="LaButti K."/>
            <person name="Ohm R.A."/>
            <person name="Kues U."/>
            <person name="Blanchette R.A."/>
            <person name="Grigoriev I.V."/>
            <person name="Minto R.E."/>
            <person name="Hibbett D.S."/>
        </authorList>
    </citation>
    <scope>NUCLEOTIDE SEQUENCE [LARGE SCALE GENOMIC DNA]</scope>
    <source>
        <strain evidence="2 3">FP15055 ss-10</strain>
    </source>
</reference>
<keyword evidence="3" id="KW-1185">Reference proteome</keyword>
<evidence type="ECO:0000256" key="1">
    <source>
        <dbReference type="SAM" id="MobiDB-lite"/>
    </source>
</evidence>
<gene>
    <name evidence="2" type="ORF">CYLTODRAFT_114395</name>
</gene>
<proteinExistence type="predicted"/>
<feature type="region of interest" description="Disordered" evidence="1">
    <location>
        <begin position="47"/>
        <end position="71"/>
    </location>
</feature>
<accession>A0A0D7B0B9</accession>